<evidence type="ECO:0000256" key="2">
    <source>
        <dbReference type="SAM" id="SignalP"/>
    </source>
</evidence>
<evidence type="ECO:0000256" key="1">
    <source>
        <dbReference type="ARBA" id="ARBA00022729"/>
    </source>
</evidence>
<organism evidence="3 4">
    <name type="scientific">Martelella mediterranea DSM 17316</name>
    <dbReference type="NCBI Taxonomy" id="1122214"/>
    <lineage>
        <taxon>Bacteria</taxon>
        <taxon>Pseudomonadati</taxon>
        <taxon>Pseudomonadota</taxon>
        <taxon>Alphaproteobacteria</taxon>
        <taxon>Hyphomicrobiales</taxon>
        <taxon>Aurantimonadaceae</taxon>
        <taxon>Martelella</taxon>
    </lineage>
</organism>
<gene>
    <name evidence="3" type="primary">siaP_3</name>
    <name evidence="3" type="ORF">Mame_02258</name>
</gene>
<dbReference type="KEGG" id="mmed:Mame_02258"/>
<evidence type="ECO:0000313" key="4">
    <source>
        <dbReference type="Proteomes" id="UP000191135"/>
    </source>
</evidence>
<dbReference type="NCBIfam" id="NF037995">
    <property type="entry name" value="TRAP_S1"/>
    <property type="match status" value="1"/>
</dbReference>
<reference evidence="3 4" key="1">
    <citation type="submission" date="2017-03" db="EMBL/GenBank/DDBJ databases">
        <title>Foreign affairs: Plasmid Transfer between Roseobacters and Rhizobia.</title>
        <authorList>
            <person name="Bartling P."/>
            <person name="Bunk B."/>
            <person name="Overmann J."/>
            <person name="Brinkmann H."/>
            <person name="Petersen J."/>
        </authorList>
    </citation>
    <scope>NUCLEOTIDE SEQUENCE [LARGE SCALE GENOMIC DNA]</scope>
    <source>
        <strain evidence="3 4">MACL11</strain>
    </source>
</reference>
<keyword evidence="1 2" id="KW-0732">Signal</keyword>
<protein>
    <submittedName>
        <fullName evidence="3">Neu5Ac-binding protein</fullName>
    </submittedName>
</protein>
<dbReference type="STRING" id="1122214.Mame_02258"/>
<name>A0A1U9Z1M3_9HYPH</name>
<sequence precursor="true">MTFHTRIRGLALMATVTVAMGFNAQAQDKIDLLYSDVTSADVPRSQAMTGIFADEISDDFNLKAHFNGTLVKQGAELVAVQRGNLDLAILPPSDFAEQVPAFDILGAAYVVRDADHLMRIFNSEVGDTFRELARENMGIEILAPAYYGRRQVNVVGDRKIMTPADMSGIKLRMPGGESWQFLGKAIGANPVPIAYPEVYTALQTGVIDGQDNPLPNDKAMKFYEVTDQIVLTGHNVGFGMLIMSADRFDSLSEEQQQTLRDAAEKAFTWSNAQYLKEEDELVSFFKEEGLDVYTPDVDAFRTYAQKQYLDSDMSKDWPEGMLDKINGL</sequence>
<dbReference type="GO" id="GO:0055085">
    <property type="term" value="P:transmembrane transport"/>
    <property type="evidence" value="ECO:0007669"/>
    <property type="project" value="InterPro"/>
</dbReference>
<dbReference type="RefSeq" id="WP_018063812.1">
    <property type="nucleotide sequence ID" value="NZ_AQWH01000004.1"/>
</dbReference>
<accession>A0A1U9Z1M3</accession>
<feature type="chain" id="PRO_5010735700" evidence="2">
    <location>
        <begin position="27"/>
        <end position="328"/>
    </location>
</feature>
<dbReference type="Proteomes" id="UP000191135">
    <property type="component" value="Chromosome"/>
</dbReference>
<dbReference type="PANTHER" id="PTHR33376">
    <property type="match status" value="1"/>
</dbReference>
<dbReference type="AlphaFoldDB" id="A0A1U9Z1M3"/>
<dbReference type="InterPro" id="IPR018389">
    <property type="entry name" value="DctP_fam"/>
</dbReference>
<keyword evidence="4" id="KW-1185">Reference proteome</keyword>
<dbReference type="CDD" id="cd13672">
    <property type="entry name" value="PBP2_TRAP_Siap"/>
    <property type="match status" value="1"/>
</dbReference>
<dbReference type="eggNOG" id="COG1638">
    <property type="taxonomic scope" value="Bacteria"/>
</dbReference>
<proteinExistence type="predicted"/>
<dbReference type="Gene3D" id="3.40.190.170">
    <property type="entry name" value="Bacterial extracellular solute-binding protein, family 7"/>
    <property type="match status" value="1"/>
</dbReference>
<dbReference type="PANTHER" id="PTHR33376:SF4">
    <property type="entry name" value="SIALIC ACID-BINDING PERIPLASMIC PROTEIN SIAP"/>
    <property type="match status" value="1"/>
</dbReference>
<feature type="signal peptide" evidence="2">
    <location>
        <begin position="1"/>
        <end position="26"/>
    </location>
</feature>
<dbReference type="EMBL" id="CP020330">
    <property type="protein sequence ID" value="AQZ51593.1"/>
    <property type="molecule type" value="Genomic_DNA"/>
</dbReference>
<dbReference type="Pfam" id="PF03480">
    <property type="entry name" value="DctP"/>
    <property type="match status" value="1"/>
</dbReference>
<evidence type="ECO:0000313" key="3">
    <source>
        <dbReference type="EMBL" id="AQZ51593.1"/>
    </source>
</evidence>
<dbReference type="InterPro" id="IPR038404">
    <property type="entry name" value="TRAP_DctP_sf"/>
</dbReference>